<keyword evidence="1" id="KW-1133">Transmembrane helix</keyword>
<dbReference type="RefSeq" id="WP_278013389.1">
    <property type="nucleotide sequence ID" value="NZ_CP121208.1"/>
</dbReference>
<keyword evidence="1" id="KW-0472">Membrane</keyword>
<evidence type="ECO:0000256" key="1">
    <source>
        <dbReference type="SAM" id="Phobius"/>
    </source>
</evidence>
<organism evidence="2 3">
    <name type="scientific">Arcanobacterium canis</name>
    <dbReference type="NCBI Taxonomy" id="999183"/>
    <lineage>
        <taxon>Bacteria</taxon>
        <taxon>Bacillati</taxon>
        <taxon>Actinomycetota</taxon>
        <taxon>Actinomycetes</taxon>
        <taxon>Actinomycetales</taxon>
        <taxon>Actinomycetaceae</taxon>
        <taxon>Arcanobacterium</taxon>
    </lineage>
</organism>
<gene>
    <name evidence="2" type="ORF">P7079_03200</name>
</gene>
<protein>
    <submittedName>
        <fullName evidence="2">SAR2788 family putative toxin</fullName>
    </submittedName>
</protein>
<evidence type="ECO:0000313" key="2">
    <source>
        <dbReference type="EMBL" id="WFM83994.1"/>
    </source>
</evidence>
<dbReference type="EMBL" id="CP121208">
    <property type="protein sequence ID" value="WFM83994.1"/>
    <property type="molecule type" value="Genomic_DNA"/>
</dbReference>
<name>A0ABY8FZN9_9ACTO</name>
<dbReference type="NCBIfam" id="NF038340">
    <property type="entry name" value="SAR2788_fam"/>
    <property type="match status" value="1"/>
</dbReference>
<proteinExistence type="predicted"/>
<accession>A0ABY8FZN9</accession>
<feature type="transmembrane region" description="Helical" evidence="1">
    <location>
        <begin position="35"/>
        <end position="54"/>
    </location>
</feature>
<reference evidence="2 3" key="1">
    <citation type="submission" date="2023-03" db="EMBL/GenBank/DDBJ databases">
        <title>Complete genome of Arcanobacterium canis strain DSM 25104 isolated in 2010 from a canine otitis externa in Germany.</title>
        <authorList>
            <person name="Borowiak M."/>
            <person name="Kreitlow A."/>
            <person name="Malorny B."/>
            <person name="Laemmler C."/>
            <person name="Prenger-Berninghoff E."/>
            <person name="Ploetz M."/>
            <person name="Abdulmawjood A."/>
        </authorList>
    </citation>
    <scope>NUCLEOTIDE SEQUENCE [LARGE SCALE GENOMIC DNA]</scope>
    <source>
        <strain evidence="2 3">DSM 25104</strain>
    </source>
</reference>
<sequence length="149" mass="16406">MTVLNEDSGDYVAELRSRATGELLTINTTLAEAQAFPVLVVLGAVVRVGLKVAIKQYTKTQIKKAAKSYLLNALNSNGWKHIMQAKHNWKLVGAKSRGQIAEIVGNAMANGTHKAYKYHVEVTYWYKGKKVIARYAKSGGKVSDAWVVK</sequence>
<keyword evidence="1" id="KW-0812">Transmembrane</keyword>
<dbReference type="Proteomes" id="UP001215216">
    <property type="component" value="Chromosome"/>
</dbReference>
<keyword evidence="3" id="KW-1185">Reference proteome</keyword>
<evidence type="ECO:0000313" key="3">
    <source>
        <dbReference type="Proteomes" id="UP001215216"/>
    </source>
</evidence>